<protein>
    <submittedName>
        <fullName evidence="1">WVELL protein</fullName>
    </submittedName>
</protein>
<dbReference type="AlphaFoldDB" id="A0A1H2X8L6"/>
<accession>A0A1H2X8L6</accession>
<dbReference type="EMBL" id="FNNC01000006">
    <property type="protein sequence ID" value="SDW89262.1"/>
    <property type="molecule type" value="Genomic_DNA"/>
</dbReference>
<dbReference type="InterPro" id="IPR026952">
    <property type="entry name" value="WVELL"/>
</dbReference>
<reference evidence="1 2" key="1">
    <citation type="submission" date="2016-10" db="EMBL/GenBank/DDBJ databases">
        <authorList>
            <person name="de Groot N.N."/>
        </authorList>
    </citation>
    <scope>NUCLEOTIDE SEQUENCE [LARGE SCALE GENOMIC DNA]</scope>
    <source>
        <strain evidence="1 2">DSM 23126</strain>
    </source>
</reference>
<dbReference type="STRING" id="1122204.SAMN05421781_2714"/>
<dbReference type="Pfam" id="PF14043">
    <property type="entry name" value="WVELL"/>
    <property type="match status" value="1"/>
</dbReference>
<keyword evidence="2" id="KW-1185">Reference proteome</keyword>
<dbReference type="OrthoDB" id="2361637at2"/>
<gene>
    <name evidence="1" type="ORF">SAMN05421781_2714</name>
</gene>
<evidence type="ECO:0000313" key="1">
    <source>
        <dbReference type="EMBL" id="SDW89262.1"/>
    </source>
</evidence>
<name>A0A1H2X8L6_9BACI</name>
<evidence type="ECO:0000313" key="2">
    <source>
        <dbReference type="Proteomes" id="UP000199488"/>
    </source>
</evidence>
<dbReference type="RefSeq" id="WP_091616161.1">
    <property type="nucleotide sequence ID" value="NZ_FNNC01000006.1"/>
</dbReference>
<proteinExistence type="predicted"/>
<dbReference type="Proteomes" id="UP000199488">
    <property type="component" value="Unassembled WGS sequence"/>
</dbReference>
<sequence length="81" mass="9668">MENQKNYLLETLLAVNSQLTNEKAREWVEFLWEDFESTQARAGRSYKGEEVTGQIVEKWIRQYGPHLHRYEATNEKFFGIN</sequence>
<organism evidence="1 2">
    <name type="scientific">Marinococcus luteus</name>
    <dbReference type="NCBI Taxonomy" id="1122204"/>
    <lineage>
        <taxon>Bacteria</taxon>
        <taxon>Bacillati</taxon>
        <taxon>Bacillota</taxon>
        <taxon>Bacilli</taxon>
        <taxon>Bacillales</taxon>
        <taxon>Bacillaceae</taxon>
        <taxon>Marinococcus</taxon>
    </lineage>
</organism>